<dbReference type="NCBIfam" id="NF033635">
    <property type="entry name" value="SLATT_fungal"/>
    <property type="match status" value="1"/>
</dbReference>
<evidence type="ECO:0000313" key="5">
    <source>
        <dbReference type="Proteomes" id="UP000469558"/>
    </source>
</evidence>
<sequence length="233" mass="25463">MSNTGEQTPLLSGSNSTADPPPPFDSDSNLTKFRKAVGINVAEHIDGGDIEAARKGARGLYKEVISLQRWRSRQYNLVEAVYYIAVGAQILIGATLASLGPLSKLHNTAITVLGIINAATAGVLALLKGQGLPDRLRKDEYEMRKVQDFIEETEIRLAIGGEDNFTKQELEEVVGQVFEKYNTARDTSEMNKPSSYSHQVENDVHKKGSNTNRGVMRNAVSGDLKGKAKFVID</sequence>
<evidence type="ECO:0000313" key="4">
    <source>
        <dbReference type="EMBL" id="TVY85416.1"/>
    </source>
</evidence>
<keyword evidence="5" id="KW-1185">Reference proteome</keyword>
<dbReference type="PANTHER" id="PTHR38793:SF3">
    <property type="entry name" value="SMODS AND SLOG-ASSOCIATING 2TM EFFECTOR DOMAIN-CONTAINING PROTEIN"/>
    <property type="match status" value="1"/>
</dbReference>
<keyword evidence="2" id="KW-1133">Transmembrane helix</keyword>
<feature type="transmembrane region" description="Helical" evidence="2">
    <location>
        <begin position="80"/>
        <end position="102"/>
    </location>
</feature>
<feature type="domain" description="SMODS and SLOG-associating 2TM effector" evidence="3">
    <location>
        <begin position="64"/>
        <end position="186"/>
    </location>
</feature>
<accession>A0A8T9CJP2</accession>
<feature type="transmembrane region" description="Helical" evidence="2">
    <location>
        <begin position="108"/>
        <end position="127"/>
    </location>
</feature>
<evidence type="ECO:0000259" key="3">
    <source>
        <dbReference type="Pfam" id="PF18142"/>
    </source>
</evidence>
<gene>
    <name evidence="4" type="ORF">LSUE1_G000047</name>
</gene>
<organism evidence="4 5">
    <name type="scientific">Lachnellula suecica</name>
    <dbReference type="NCBI Taxonomy" id="602035"/>
    <lineage>
        <taxon>Eukaryota</taxon>
        <taxon>Fungi</taxon>
        <taxon>Dikarya</taxon>
        <taxon>Ascomycota</taxon>
        <taxon>Pezizomycotina</taxon>
        <taxon>Leotiomycetes</taxon>
        <taxon>Helotiales</taxon>
        <taxon>Lachnaceae</taxon>
        <taxon>Lachnellula</taxon>
    </lineage>
</organism>
<dbReference type="InterPro" id="IPR041622">
    <property type="entry name" value="SLATT_fungi"/>
</dbReference>
<dbReference type="OrthoDB" id="4472872at2759"/>
<comment type="caution">
    <text evidence="4">The sequence shown here is derived from an EMBL/GenBank/DDBJ whole genome shotgun (WGS) entry which is preliminary data.</text>
</comment>
<keyword evidence="2" id="KW-0472">Membrane</keyword>
<dbReference type="Proteomes" id="UP000469558">
    <property type="component" value="Unassembled WGS sequence"/>
</dbReference>
<protein>
    <recommendedName>
        <fullName evidence="3">SMODS and SLOG-associating 2TM effector domain-containing protein</fullName>
    </recommendedName>
</protein>
<reference evidence="4 5" key="1">
    <citation type="submission" date="2018-05" db="EMBL/GenBank/DDBJ databases">
        <title>Genome sequencing and assembly of the regulated plant pathogen Lachnellula willkommii and related sister species for the development of diagnostic species identification markers.</title>
        <authorList>
            <person name="Giroux E."/>
            <person name="Bilodeau G."/>
        </authorList>
    </citation>
    <scope>NUCLEOTIDE SEQUENCE [LARGE SCALE GENOMIC DNA]</scope>
    <source>
        <strain evidence="4 5">CBS 268.59</strain>
    </source>
</reference>
<feature type="region of interest" description="Disordered" evidence="1">
    <location>
        <begin position="185"/>
        <end position="217"/>
    </location>
</feature>
<dbReference type="PANTHER" id="PTHR38793">
    <property type="entry name" value="SLATT_FUNGAL DOMAIN-CONTAINING PROTEIN-RELATED"/>
    <property type="match status" value="1"/>
</dbReference>
<name>A0A8T9CJP2_9HELO</name>
<evidence type="ECO:0000256" key="1">
    <source>
        <dbReference type="SAM" id="MobiDB-lite"/>
    </source>
</evidence>
<dbReference type="EMBL" id="QGMK01000009">
    <property type="protein sequence ID" value="TVY85416.1"/>
    <property type="molecule type" value="Genomic_DNA"/>
</dbReference>
<dbReference type="AlphaFoldDB" id="A0A8T9CJP2"/>
<feature type="compositionally biased region" description="Polar residues" evidence="1">
    <location>
        <begin position="190"/>
        <end position="199"/>
    </location>
</feature>
<feature type="compositionally biased region" description="Polar residues" evidence="1">
    <location>
        <begin position="1"/>
        <end position="18"/>
    </location>
</feature>
<proteinExistence type="predicted"/>
<evidence type="ECO:0000256" key="2">
    <source>
        <dbReference type="SAM" id="Phobius"/>
    </source>
</evidence>
<dbReference type="Pfam" id="PF18142">
    <property type="entry name" value="SLATT_fungal"/>
    <property type="match status" value="1"/>
</dbReference>
<keyword evidence="2" id="KW-0812">Transmembrane</keyword>
<feature type="region of interest" description="Disordered" evidence="1">
    <location>
        <begin position="1"/>
        <end position="27"/>
    </location>
</feature>